<evidence type="ECO:0000259" key="1">
    <source>
        <dbReference type="Pfam" id="PF13575"/>
    </source>
</evidence>
<comment type="caution">
    <text evidence="2">The sequence shown here is derived from an EMBL/GenBank/DDBJ whole genome shotgun (WGS) entry which is preliminary data.</text>
</comment>
<dbReference type="Proteomes" id="UP000482800">
    <property type="component" value="Unassembled WGS sequence"/>
</dbReference>
<dbReference type="InterPro" id="IPR017146">
    <property type="entry name" value="Lanti_2_LanM"/>
</dbReference>
<gene>
    <name evidence="2" type="ORF">Phou_067400</name>
</gene>
<proteinExistence type="predicted"/>
<dbReference type="GO" id="GO:0031179">
    <property type="term" value="P:peptide modification"/>
    <property type="evidence" value="ECO:0007669"/>
    <property type="project" value="InterPro"/>
</dbReference>
<dbReference type="PIRSF" id="PIRSF037228">
    <property type="entry name" value="Lant_mod_RumM"/>
    <property type="match status" value="1"/>
</dbReference>
<accession>A0A6V8KGQ5</accession>
<keyword evidence="3" id="KW-1185">Reference proteome</keyword>
<dbReference type="Pfam" id="PF13575">
    <property type="entry name" value="DUF4135"/>
    <property type="match status" value="1"/>
</dbReference>
<dbReference type="SMART" id="SM01260">
    <property type="entry name" value="LANC_like"/>
    <property type="match status" value="1"/>
</dbReference>
<dbReference type="Pfam" id="PF05147">
    <property type="entry name" value="LANC_like"/>
    <property type="match status" value="1"/>
</dbReference>
<dbReference type="GO" id="GO:0005975">
    <property type="term" value="P:carbohydrate metabolic process"/>
    <property type="evidence" value="ECO:0007669"/>
    <property type="project" value="InterPro"/>
</dbReference>
<organism evidence="2 3">
    <name type="scientific">Phytohabitans houttuyneae</name>
    <dbReference type="NCBI Taxonomy" id="1076126"/>
    <lineage>
        <taxon>Bacteria</taxon>
        <taxon>Bacillati</taxon>
        <taxon>Actinomycetota</taxon>
        <taxon>Actinomycetes</taxon>
        <taxon>Micromonosporales</taxon>
        <taxon>Micromonosporaceae</taxon>
    </lineage>
</organism>
<dbReference type="CDD" id="cd04792">
    <property type="entry name" value="LanM-like"/>
    <property type="match status" value="1"/>
</dbReference>
<dbReference type="EMBL" id="BLPF01000002">
    <property type="protein sequence ID" value="GFJ82560.1"/>
    <property type="molecule type" value="Genomic_DNA"/>
</dbReference>
<dbReference type="InterPro" id="IPR007822">
    <property type="entry name" value="LANC-like"/>
</dbReference>
<evidence type="ECO:0000313" key="3">
    <source>
        <dbReference type="Proteomes" id="UP000482800"/>
    </source>
</evidence>
<dbReference type="SUPFAM" id="SSF158745">
    <property type="entry name" value="LanC-like"/>
    <property type="match status" value="1"/>
</dbReference>
<dbReference type="Gene3D" id="1.50.10.10">
    <property type="match status" value="1"/>
</dbReference>
<dbReference type="NCBIfam" id="TIGR03897">
    <property type="entry name" value="lanti_2_LanM"/>
    <property type="match status" value="1"/>
</dbReference>
<evidence type="ECO:0000313" key="2">
    <source>
        <dbReference type="EMBL" id="GFJ82560.1"/>
    </source>
</evidence>
<feature type="domain" description="Lantibiotic biosynthesis protein dehydration" evidence="1">
    <location>
        <begin position="1"/>
        <end position="367"/>
    </location>
</feature>
<reference evidence="2 3" key="1">
    <citation type="submission" date="2020-03" db="EMBL/GenBank/DDBJ databases">
        <title>Whole genome shotgun sequence of Phytohabitans houttuyneae NBRC 108639.</title>
        <authorList>
            <person name="Komaki H."/>
            <person name="Tamura T."/>
        </authorList>
    </citation>
    <scope>NUCLEOTIDE SEQUENCE [LARGE SCALE GENOMIC DNA]</scope>
    <source>
        <strain evidence="2 3">NBRC 108639</strain>
    </source>
</reference>
<dbReference type="InterPro" id="IPR025410">
    <property type="entry name" value="Lant_dehyd"/>
</dbReference>
<dbReference type="AlphaFoldDB" id="A0A6V8KGQ5"/>
<name>A0A6V8KGQ5_9ACTN</name>
<sequence length="820" mass="85576">MLARLLAQAATTAAEAMVELLERFVADRAALVAALFGGTDPGPVTAVDGGLGDAHRGGRQPAILRFEDGRSVVYKPRDLEPQVRLNTVIDWLDGAAPGIGLRGVATLTRPGYGWCEFIAHTPVADADAAHRFFRRQGALLAVLHVLHATDIHFENLIAHGDQPVAVDVETLFHPALSPVDGTGDPAADVLANSVHRTALLPLIVIGEQGILDMSGVGGDGGSVSPASSVSWADAGTDRMRLTRGAVTVDGTTNRPRLGDREVDASAHESAMLDGFRVAYDAIAARREEFTGLARACAGMPVRVVVRPTWTYQSLLDETTHPDVLHDALDRDLALGLLWSNVDADPLLAQLPGHEISAMWRGDVPLFSGRPASRELTADSGEPLPVPLRQSGLDAALDKIAGLGEVDRQDQEWIISATLATRRPDRGHLGAEPMPGRVSGAAAQPDRLVVAACALADQLVARGIPDRGRVNWLGLELVDSRQWLVLPMGAGLANGYVGVALFLAQLAELSGVPRYAEVAHRAVGGIPRLYETLAGRPDLVAAIGCGGLHGFGGIAYGLARLSTLLGDPNIREWASTAVTLAAAAAEVESSADWATGYAGCLAAMSAVHAETGLEPAAALATRCADRLAGMLSTVDEAGASTGLLGFADGMAGIGWALHRFAARGGASYADAARRALRLAGRRRDTGAEVEYGWCRGDAGLTLARSCLAGTPDDELAWTVRLLADRPVPRDLSLCHGELGIAEVLTVLSTQSADPGAAAARRRRAGLVLDAIQWHGPSCGTPGGVLTPGLLTGLAGIGYGLLRLAMAERVPSALLLEPAPTS</sequence>
<dbReference type="PRINTS" id="PR01950">
    <property type="entry name" value="LANCSUPER"/>
</dbReference>
<dbReference type="InterPro" id="IPR012341">
    <property type="entry name" value="6hp_glycosidase-like_sf"/>
</dbReference>
<reference evidence="2 3" key="2">
    <citation type="submission" date="2020-03" db="EMBL/GenBank/DDBJ databases">
        <authorList>
            <person name="Ichikawa N."/>
            <person name="Kimura A."/>
            <person name="Kitahashi Y."/>
            <person name="Uohara A."/>
        </authorList>
    </citation>
    <scope>NUCLEOTIDE SEQUENCE [LARGE SCALE GENOMIC DNA]</scope>
    <source>
        <strain evidence="2 3">NBRC 108639</strain>
    </source>
</reference>
<protein>
    <submittedName>
        <fullName evidence="2">Lanthionine synthetase</fullName>
    </submittedName>
</protein>